<reference evidence="21" key="1">
    <citation type="journal article" date="2017" name="bioRxiv">
        <title>Comparative analysis of the genomes of Stylophora pistillata and Acropora digitifera provides evidence for extensive differences between species of corals.</title>
        <authorList>
            <person name="Voolstra C.R."/>
            <person name="Li Y."/>
            <person name="Liew Y.J."/>
            <person name="Baumgarten S."/>
            <person name="Zoccola D."/>
            <person name="Flot J.-F."/>
            <person name="Tambutte S."/>
            <person name="Allemand D."/>
            <person name="Aranda M."/>
        </authorList>
    </citation>
    <scope>NUCLEOTIDE SEQUENCE [LARGE SCALE GENOMIC DNA]</scope>
</reference>
<dbReference type="Gene3D" id="3.40.630.10">
    <property type="entry name" value="Zn peptidases"/>
    <property type="match status" value="1"/>
</dbReference>
<dbReference type="Proteomes" id="UP000225706">
    <property type="component" value="Unassembled WGS sequence"/>
</dbReference>
<protein>
    <submittedName>
        <fullName evidence="20">Carboxypeptidase A2</fullName>
    </submittedName>
</protein>
<dbReference type="GO" id="GO:0005615">
    <property type="term" value="C:extracellular space"/>
    <property type="evidence" value="ECO:0007669"/>
    <property type="project" value="TreeGrafter"/>
</dbReference>
<feature type="chain" id="PRO_5012044151" evidence="18">
    <location>
        <begin position="21"/>
        <end position="412"/>
    </location>
</feature>
<keyword evidence="5" id="KW-0964">Secreted</keyword>
<dbReference type="SMART" id="SM00631">
    <property type="entry name" value="Zn_pept"/>
    <property type="match status" value="1"/>
</dbReference>
<evidence type="ECO:0000256" key="15">
    <source>
        <dbReference type="ARBA" id="ARBA00023157"/>
    </source>
</evidence>
<dbReference type="Pfam" id="PF00246">
    <property type="entry name" value="Peptidase_M14"/>
    <property type="match status" value="1"/>
</dbReference>
<feature type="domain" description="Peptidase M14" evidence="19">
    <location>
        <begin position="112"/>
        <end position="410"/>
    </location>
</feature>
<dbReference type="OrthoDB" id="3626597at2759"/>
<dbReference type="PRINTS" id="PR00765">
    <property type="entry name" value="CRBOXYPTASEA"/>
</dbReference>
<dbReference type="InterPro" id="IPR000834">
    <property type="entry name" value="Peptidase_M14"/>
</dbReference>
<evidence type="ECO:0000313" key="21">
    <source>
        <dbReference type="Proteomes" id="UP000225706"/>
    </source>
</evidence>
<dbReference type="PANTHER" id="PTHR11705:SF143">
    <property type="entry name" value="SLL0236 PROTEIN"/>
    <property type="match status" value="1"/>
</dbReference>
<dbReference type="Pfam" id="PF02244">
    <property type="entry name" value="Propep_M14"/>
    <property type="match status" value="1"/>
</dbReference>
<dbReference type="PROSITE" id="PS00133">
    <property type="entry name" value="CARBOXYPEPT_ZN_2"/>
    <property type="match status" value="1"/>
</dbReference>
<keyword evidence="8" id="KW-0479">Metal-binding</keyword>
<keyword evidence="13" id="KW-0482">Metalloprotease</keyword>
<evidence type="ECO:0000256" key="9">
    <source>
        <dbReference type="ARBA" id="ARBA00022729"/>
    </source>
</evidence>
<sequence>MHWVIPLTILIFQQALLVQSEKVIRLTPQVEAHLTFLRGLDKRDDIEIDFWRSPSYLFQAVDIEVSEKDLPTLSSILKDHGIDFEVQINDVQKLIEEELETVGARSGGWHSRYHNLEEIHSKLIEFSGRMAFVLSLGKSHEGRQMRAIKIKGRYRYNKPVFFIQCGIHAREWVSPATCMYMIDQLTQKYGRDQSVTALLDKMDFVILPVLNVDGYAYTWINPRDRGYRLWRKNRRYHRSYRCHGVDLNRNWGYGWGGTGASHRPCDTTFRGSTPFSEIETINVRNYLKGLEGKLKGFIDFHAYSQMWFIPWGYTSRRTTDHWEQMRVAKAASDALRRVHGTRFKYGSSASLLYPASGGSEDWTYGELGVTYSFSVELRDTGHHGFLLPADQIIPTGEETFEGLKALVREMRV</sequence>
<comment type="function">
    <text evidence="16">Involved in the digestion of the blood meal.</text>
</comment>
<evidence type="ECO:0000256" key="13">
    <source>
        <dbReference type="ARBA" id="ARBA00023049"/>
    </source>
</evidence>
<comment type="subcellular location">
    <subcellularLocation>
        <location evidence="3">Secreted</location>
    </subcellularLocation>
</comment>
<evidence type="ECO:0000256" key="5">
    <source>
        <dbReference type="ARBA" id="ARBA00022525"/>
    </source>
</evidence>
<evidence type="ECO:0000256" key="8">
    <source>
        <dbReference type="ARBA" id="ARBA00022723"/>
    </source>
</evidence>
<evidence type="ECO:0000256" key="10">
    <source>
        <dbReference type="ARBA" id="ARBA00022801"/>
    </source>
</evidence>
<dbReference type="Gene3D" id="3.30.70.340">
    <property type="entry name" value="Metallocarboxypeptidase-like"/>
    <property type="match status" value="1"/>
</dbReference>
<evidence type="ECO:0000256" key="6">
    <source>
        <dbReference type="ARBA" id="ARBA00022645"/>
    </source>
</evidence>
<evidence type="ECO:0000256" key="16">
    <source>
        <dbReference type="ARBA" id="ARBA00057299"/>
    </source>
</evidence>
<accession>A0A2B4RZ59</accession>
<keyword evidence="9 18" id="KW-0732">Signal</keyword>
<keyword evidence="12" id="KW-0843">Virulence</keyword>
<dbReference type="CDD" id="cd03860">
    <property type="entry name" value="M14_CP_A-B_like"/>
    <property type="match status" value="1"/>
</dbReference>
<dbReference type="AlphaFoldDB" id="A0A2B4RZ59"/>
<dbReference type="PROSITE" id="PS00132">
    <property type="entry name" value="CARBOXYPEPT_ZN_1"/>
    <property type="match status" value="1"/>
</dbReference>
<dbReference type="FunFam" id="3.40.630.10:FF:000040">
    <property type="entry name" value="zinc carboxypeptidase"/>
    <property type="match status" value="1"/>
</dbReference>
<keyword evidence="10" id="KW-0378">Hydrolase</keyword>
<evidence type="ECO:0000256" key="18">
    <source>
        <dbReference type="SAM" id="SignalP"/>
    </source>
</evidence>
<keyword evidence="21" id="KW-1185">Reference proteome</keyword>
<dbReference type="STRING" id="50429.A0A2B4RZ59"/>
<evidence type="ECO:0000259" key="19">
    <source>
        <dbReference type="PROSITE" id="PS52035"/>
    </source>
</evidence>
<comment type="function">
    <text evidence="2">Extracellular metalloprotease that contributes to pathogenicity.</text>
</comment>
<keyword evidence="11" id="KW-0862">Zinc</keyword>
<comment type="cofactor">
    <cofactor evidence="1">
        <name>Zn(2+)</name>
        <dbReference type="ChEBI" id="CHEBI:29105"/>
    </cofactor>
</comment>
<dbReference type="SUPFAM" id="SSF53187">
    <property type="entry name" value="Zn-dependent exopeptidases"/>
    <property type="match status" value="1"/>
</dbReference>
<evidence type="ECO:0000313" key="20">
    <source>
        <dbReference type="EMBL" id="PFX21617.1"/>
    </source>
</evidence>
<evidence type="ECO:0000256" key="2">
    <source>
        <dbReference type="ARBA" id="ARBA00003091"/>
    </source>
</evidence>
<dbReference type="FunFam" id="3.30.70.340:FF:000002">
    <property type="entry name" value="Carboxypeptidase A"/>
    <property type="match status" value="1"/>
</dbReference>
<evidence type="ECO:0000256" key="12">
    <source>
        <dbReference type="ARBA" id="ARBA00023026"/>
    </source>
</evidence>
<keyword evidence="7" id="KW-0645">Protease</keyword>
<dbReference type="EMBL" id="LSMT01000270">
    <property type="protein sequence ID" value="PFX21617.1"/>
    <property type="molecule type" value="Genomic_DNA"/>
</dbReference>
<evidence type="ECO:0000256" key="17">
    <source>
        <dbReference type="PROSITE-ProRule" id="PRU01379"/>
    </source>
</evidence>
<keyword evidence="14" id="KW-0865">Zymogen</keyword>
<dbReference type="SUPFAM" id="SSF54897">
    <property type="entry name" value="Protease propeptides/inhibitors"/>
    <property type="match status" value="1"/>
</dbReference>
<proteinExistence type="inferred from homology"/>
<feature type="active site" description="Proton donor/acceptor" evidence="17">
    <location>
        <position position="376"/>
    </location>
</feature>
<dbReference type="GO" id="GO:0008270">
    <property type="term" value="F:zinc ion binding"/>
    <property type="evidence" value="ECO:0007669"/>
    <property type="project" value="InterPro"/>
</dbReference>
<evidence type="ECO:0000256" key="7">
    <source>
        <dbReference type="ARBA" id="ARBA00022670"/>
    </source>
</evidence>
<dbReference type="InterPro" id="IPR057247">
    <property type="entry name" value="CARBOXYPEPT_ZN_2"/>
</dbReference>
<name>A0A2B4RZ59_STYPI</name>
<evidence type="ECO:0000256" key="14">
    <source>
        <dbReference type="ARBA" id="ARBA00023145"/>
    </source>
</evidence>
<evidence type="ECO:0000256" key="1">
    <source>
        <dbReference type="ARBA" id="ARBA00001947"/>
    </source>
</evidence>
<dbReference type="InterPro" id="IPR036990">
    <property type="entry name" value="M14A-like_propep"/>
</dbReference>
<gene>
    <name evidence="20" type="primary">Cpa2</name>
    <name evidence="20" type="ORF">AWC38_SpisGene13898</name>
</gene>
<evidence type="ECO:0000256" key="11">
    <source>
        <dbReference type="ARBA" id="ARBA00022833"/>
    </source>
</evidence>
<comment type="caution">
    <text evidence="20">The sequence shown here is derived from an EMBL/GenBank/DDBJ whole genome shotgun (WGS) entry which is preliminary data.</text>
</comment>
<dbReference type="GO" id="GO:0006508">
    <property type="term" value="P:proteolysis"/>
    <property type="evidence" value="ECO:0007669"/>
    <property type="project" value="UniProtKB-KW"/>
</dbReference>
<comment type="similarity">
    <text evidence="4 17">Belongs to the peptidase M14 family.</text>
</comment>
<evidence type="ECO:0000256" key="3">
    <source>
        <dbReference type="ARBA" id="ARBA00004613"/>
    </source>
</evidence>
<keyword evidence="6 20" id="KW-0121">Carboxypeptidase</keyword>
<dbReference type="GO" id="GO:0004181">
    <property type="term" value="F:metallocarboxypeptidase activity"/>
    <property type="evidence" value="ECO:0007669"/>
    <property type="project" value="InterPro"/>
</dbReference>
<dbReference type="PROSITE" id="PS52035">
    <property type="entry name" value="PEPTIDASE_M14"/>
    <property type="match status" value="1"/>
</dbReference>
<keyword evidence="15" id="KW-1015">Disulfide bond</keyword>
<organism evidence="20 21">
    <name type="scientific">Stylophora pistillata</name>
    <name type="common">Smooth cauliflower coral</name>
    <dbReference type="NCBI Taxonomy" id="50429"/>
    <lineage>
        <taxon>Eukaryota</taxon>
        <taxon>Metazoa</taxon>
        <taxon>Cnidaria</taxon>
        <taxon>Anthozoa</taxon>
        <taxon>Hexacorallia</taxon>
        <taxon>Scleractinia</taxon>
        <taxon>Astrocoeniina</taxon>
        <taxon>Pocilloporidae</taxon>
        <taxon>Stylophora</taxon>
    </lineage>
</organism>
<evidence type="ECO:0000256" key="4">
    <source>
        <dbReference type="ARBA" id="ARBA00005988"/>
    </source>
</evidence>
<dbReference type="InterPro" id="IPR057246">
    <property type="entry name" value="CARBOXYPEPT_ZN_1"/>
</dbReference>
<dbReference type="InterPro" id="IPR003146">
    <property type="entry name" value="M14A_act_pep"/>
</dbReference>
<dbReference type="PANTHER" id="PTHR11705">
    <property type="entry name" value="PROTEASE FAMILY M14 CARBOXYPEPTIDASE A,B"/>
    <property type="match status" value="1"/>
</dbReference>
<feature type="signal peptide" evidence="18">
    <location>
        <begin position="1"/>
        <end position="20"/>
    </location>
</feature>